<dbReference type="Proteomes" id="UP000030742">
    <property type="component" value="Unassembled WGS sequence"/>
</dbReference>
<dbReference type="EMBL" id="KB632179">
    <property type="protein sequence ID" value="ERL89609.1"/>
    <property type="molecule type" value="Genomic_DNA"/>
</dbReference>
<dbReference type="GO" id="GO:0005737">
    <property type="term" value="C:cytoplasm"/>
    <property type="evidence" value="ECO:0007669"/>
    <property type="project" value="TreeGrafter"/>
</dbReference>
<dbReference type="OMA" id="GLSQWFP"/>
<dbReference type="InterPro" id="IPR055414">
    <property type="entry name" value="LRR_R13L4/SHOC2-like"/>
</dbReference>
<gene>
    <name evidence="7" type="primary">109541655</name>
    <name evidence="6" type="ORF">D910_06974</name>
    <name evidence="5" type="ORF">YQE_00959</name>
</gene>
<evidence type="ECO:0000313" key="4">
    <source>
        <dbReference type="EMBL" id="AEE61447.1"/>
    </source>
</evidence>
<dbReference type="EnsemblMetazoa" id="XM_019910551.1">
    <property type="protein sequence ID" value="XP_019766110.1"/>
    <property type="gene ID" value="LOC109541655"/>
</dbReference>
<reference evidence="7" key="3">
    <citation type="submission" date="2024-08" db="UniProtKB">
        <authorList>
            <consortium name="EnsemblMetazoa"/>
        </authorList>
    </citation>
    <scope>IDENTIFICATION</scope>
</reference>
<keyword evidence="1" id="KW-0433">Leucine-rich repeat</keyword>
<evidence type="ECO:0000313" key="8">
    <source>
        <dbReference type="Proteomes" id="UP000019118"/>
    </source>
</evidence>
<dbReference type="Pfam" id="PF00560">
    <property type="entry name" value="LRR_1"/>
    <property type="match status" value="1"/>
</dbReference>
<protein>
    <recommendedName>
        <fullName evidence="3">Disease resistance R13L4/SHOC-2-like LRR domain-containing protein</fullName>
    </recommendedName>
</protein>
<proteinExistence type="evidence at transcript level"/>
<evidence type="ECO:0000256" key="2">
    <source>
        <dbReference type="ARBA" id="ARBA00022737"/>
    </source>
</evidence>
<dbReference type="EMBL" id="BT126483">
    <property type="protein sequence ID" value="AEE61447.1"/>
    <property type="molecule type" value="mRNA"/>
</dbReference>
<dbReference type="PANTHER" id="PTHR48051:SF1">
    <property type="entry name" value="RAS SUPPRESSOR PROTEIN 1"/>
    <property type="match status" value="1"/>
</dbReference>
<reference evidence="8 9" key="2">
    <citation type="journal article" date="2013" name="Genome Biol.">
        <title>Draft genome of the mountain pine beetle, Dendroctonus ponderosae Hopkins, a major forest pest.</title>
        <authorList>
            <person name="Keeling C.I."/>
            <person name="Yuen M.M."/>
            <person name="Liao N.Y."/>
            <person name="Docking T.R."/>
            <person name="Chan S.K."/>
            <person name="Taylor G.A."/>
            <person name="Palmquist D.L."/>
            <person name="Jackman S.D."/>
            <person name="Nguyen A."/>
            <person name="Li M."/>
            <person name="Henderson H."/>
            <person name="Janes J.K."/>
            <person name="Zhao Y."/>
            <person name="Pandoh P."/>
            <person name="Moore R."/>
            <person name="Sperling F.A."/>
            <person name="Huber D.P."/>
            <person name="Birol I."/>
            <person name="Jones S.J."/>
            <person name="Bohlmann J."/>
        </authorList>
    </citation>
    <scope>NUCLEOTIDE SEQUENCE</scope>
</reference>
<evidence type="ECO:0000313" key="5">
    <source>
        <dbReference type="EMBL" id="ENN82675.1"/>
    </source>
</evidence>
<dbReference type="InterPro" id="IPR001611">
    <property type="entry name" value="Leu-rich_rpt"/>
</dbReference>
<dbReference type="PROSITE" id="PS51450">
    <property type="entry name" value="LRR"/>
    <property type="match status" value="2"/>
</dbReference>
<dbReference type="InterPro" id="IPR032675">
    <property type="entry name" value="LRR_dom_sf"/>
</dbReference>
<evidence type="ECO:0000313" key="7">
    <source>
        <dbReference type="EnsemblMetazoa" id="XP_019766110.1"/>
    </source>
</evidence>
<keyword evidence="2" id="KW-0677">Repeat</keyword>
<feature type="domain" description="Disease resistance R13L4/SHOC-2-like LRR" evidence="3">
    <location>
        <begin position="138"/>
        <end position="250"/>
    </location>
</feature>
<dbReference type="Pfam" id="PF13516">
    <property type="entry name" value="LRR_6"/>
    <property type="match status" value="1"/>
</dbReference>
<dbReference type="SMART" id="SM00369">
    <property type="entry name" value="LRR_TYP"/>
    <property type="match status" value="5"/>
</dbReference>
<sequence>MNNYTSDSSDGETGNKAIDLAYLLKNPESVDKLLAQYFENGSKKFLDVENMILHHNELTALPSNLTRFINMRVLDLSNNGLTVLPNIFQYCQLSKLVAKNNRLDNEALPKDFSYCPTLKELNLAGNNLSEFPDQILTFTSLRYLYLGGNGMKNISKEIWRFKQLQVLSLGGNNISDVPVSVGLLKSLQALVLCDNQLESLPASVANLHNLRSLLIHKNRLKTLPPEIIALRNLSELSLRDNPLVVRFVSDIQHQPASLLELSARAIKLHNISAPVGDLPHSLAQYLESAHRCVNPHCKGVYFDNRVEHIKFVDFCGKYRIPLLQYLCSSKCASSPNEEVIKPHRTYLMKKVLLG</sequence>
<dbReference type="HOGENOM" id="CLU_000288_18_2_1"/>
<dbReference type="SUPFAM" id="SSF52058">
    <property type="entry name" value="L domain-like"/>
    <property type="match status" value="1"/>
</dbReference>
<dbReference type="STRING" id="77166.J3JTC7"/>
<name>J3JTC7_DENPD</name>
<organism evidence="4">
    <name type="scientific">Dendroctonus ponderosae</name>
    <name type="common">Mountain pine beetle</name>
    <dbReference type="NCBI Taxonomy" id="77166"/>
    <lineage>
        <taxon>Eukaryota</taxon>
        <taxon>Metazoa</taxon>
        <taxon>Ecdysozoa</taxon>
        <taxon>Arthropoda</taxon>
        <taxon>Hexapoda</taxon>
        <taxon>Insecta</taxon>
        <taxon>Pterygota</taxon>
        <taxon>Neoptera</taxon>
        <taxon>Endopterygota</taxon>
        <taxon>Coleoptera</taxon>
        <taxon>Polyphaga</taxon>
        <taxon>Cucujiformia</taxon>
        <taxon>Curculionidae</taxon>
        <taxon>Scolytinae</taxon>
        <taxon>Dendroctonus</taxon>
    </lineage>
</organism>
<dbReference type="AlphaFoldDB" id="J3JTC7"/>
<dbReference type="InterPro" id="IPR050216">
    <property type="entry name" value="LRR_domain-containing"/>
</dbReference>
<dbReference type="PANTHER" id="PTHR48051">
    <property type="match status" value="1"/>
</dbReference>
<dbReference type="Pfam" id="PF23598">
    <property type="entry name" value="LRR_14"/>
    <property type="match status" value="1"/>
</dbReference>
<evidence type="ECO:0000313" key="9">
    <source>
        <dbReference type="Proteomes" id="UP000030742"/>
    </source>
</evidence>
<dbReference type="Proteomes" id="UP000019118">
    <property type="component" value="Unassembled WGS sequence"/>
</dbReference>
<evidence type="ECO:0000313" key="6">
    <source>
        <dbReference type="EMBL" id="ERL89609.1"/>
    </source>
</evidence>
<dbReference type="Gene3D" id="3.80.10.10">
    <property type="entry name" value="Ribonuclease Inhibitor"/>
    <property type="match status" value="2"/>
</dbReference>
<reference evidence="4" key="1">
    <citation type="journal article" date="2012" name="Insect Biochem. Mol. Biol.">
        <title>Transcriptome and full-length cDNA resources for the mountain pine beetle, Dendroctonus ponderosae Hopkins, a major insect pest of pine forests.</title>
        <authorList>
            <person name="Keeling C.I."/>
            <person name="Henderson H."/>
            <person name="Li M."/>
            <person name="Yuen M."/>
            <person name="Clark E.L."/>
            <person name="Fraser J.D."/>
            <person name="Huber D.P."/>
            <person name="Liao N.Y."/>
            <person name="Roderick Docking T."/>
            <person name="Birol I."/>
            <person name="Chan S.K."/>
            <person name="Taylor G.A."/>
            <person name="Palmquist D."/>
            <person name="Jones S.J."/>
            <person name="Bohlmann J."/>
        </authorList>
    </citation>
    <scope>NUCLEOTIDE SEQUENCE</scope>
    <source>
        <tissue evidence="4">Midgut and adhering fatbody of emerged adults of both sexes after feeding on lodgepole pine for up to 64 h</tissue>
    </source>
</reference>
<dbReference type="EMBL" id="KB738301">
    <property type="protein sequence ID" value="ENN82675.1"/>
    <property type="molecule type" value="Genomic_DNA"/>
</dbReference>
<dbReference type="KEGG" id="dpa:109541655"/>
<keyword evidence="8" id="KW-1185">Reference proteome</keyword>
<dbReference type="InterPro" id="IPR003591">
    <property type="entry name" value="Leu-rich_rpt_typical-subtyp"/>
</dbReference>
<accession>J3JTC7</accession>
<dbReference type="OrthoDB" id="1053178at2759"/>
<evidence type="ECO:0000259" key="3">
    <source>
        <dbReference type="Pfam" id="PF23598"/>
    </source>
</evidence>
<evidence type="ECO:0000256" key="1">
    <source>
        <dbReference type="ARBA" id="ARBA00022614"/>
    </source>
</evidence>